<dbReference type="AlphaFoldDB" id="H1XY10"/>
<name>H1XY10_CALAY</name>
<dbReference type="Gene3D" id="1.20.1600.10">
    <property type="entry name" value="Outer membrane efflux proteins (OEP)"/>
    <property type="match status" value="1"/>
</dbReference>
<proteinExistence type="inferred from homology"/>
<dbReference type="STRING" id="880073.Cabys_3866"/>
<feature type="coiled-coil region" evidence="2">
    <location>
        <begin position="242"/>
        <end position="269"/>
    </location>
</feature>
<keyword evidence="5" id="KW-1185">Reference proteome</keyword>
<dbReference type="PANTHER" id="PTHR30203:SF24">
    <property type="entry name" value="BLR4935 PROTEIN"/>
    <property type="match status" value="1"/>
</dbReference>
<dbReference type="EMBL" id="CM001402">
    <property type="protein sequence ID" value="EHO40885.1"/>
    <property type="molecule type" value="Genomic_DNA"/>
</dbReference>
<evidence type="ECO:0000313" key="4">
    <source>
        <dbReference type="EMBL" id="EHO40885.1"/>
    </source>
</evidence>
<dbReference type="PANTHER" id="PTHR30203">
    <property type="entry name" value="OUTER MEMBRANE CATION EFFLUX PROTEIN"/>
    <property type="match status" value="1"/>
</dbReference>
<dbReference type="Pfam" id="PF02321">
    <property type="entry name" value="OEP"/>
    <property type="match status" value="2"/>
</dbReference>
<protein>
    <submittedName>
        <fullName evidence="4">Outer membrane efflux protein</fullName>
    </submittedName>
</protein>
<keyword evidence="3" id="KW-0812">Transmembrane</keyword>
<evidence type="ECO:0000313" key="5">
    <source>
        <dbReference type="Proteomes" id="UP000004671"/>
    </source>
</evidence>
<keyword evidence="3" id="KW-1133">Transmembrane helix</keyword>
<dbReference type="GO" id="GO:0015562">
    <property type="term" value="F:efflux transmembrane transporter activity"/>
    <property type="evidence" value="ECO:0007669"/>
    <property type="project" value="InterPro"/>
</dbReference>
<dbReference type="InParanoid" id="H1XY10"/>
<dbReference type="RefSeq" id="WP_006927948.1">
    <property type="nucleotide sequence ID" value="NZ_CP018099.1"/>
</dbReference>
<gene>
    <name evidence="4" type="ORF">Calab_1259</name>
</gene>
<keyword evidence="3" id="KW-0472">Membrane</keyword>
<dbReference type="InterPro" id="IPR010131">
    <property type="entry name" value="MdtP/NodT-like"/>
</dbReference>
<evidence type="ECO:0000256" key="3">
    <source>
        <dbReference type="SAM" id="Phobius"/>
    </source>
</evidence>
<dbReference type="SUPFAM" id="SSF56954">
    <property type="entry name" value="Outer membrane efflux proteins (OEP)"/>
    <property type="match status" value="1"/>
</dbReference>
<dbReference type="PaxDb" id="880073-Calab_1259"/>
<dbReference type="Proteomes" id="UP000004671">
    <property type="component" value="Chromosome"/>
</dbReference>
<feature type="transmembrane region" description="Helical" evidence="3">
    <location>
        <begin position="42"/>
        <end position="61"/>
    </location>
</feature>
<organism evidence="4 5">
    <name type="scientific">Caldithrix abyssi DSM 13497</name>
    <dbReference type="NCBI Taxonomy" id="880073"/>
    <lineage>
        <taxon>Bacteria</taxon>
        <taxon>Pseudomonadati</taxon>
        <taxon>Calditrichota</taxon>
        <taxon>Calditrichia</taxon>
        <taxon>Calditrichales</taxon>
        <taxon>Calditrichaceae</taxon>
        <taxon>Caldithrix</taxon>
    </lineage>
</organism>
<keyword evidence="2" id="KW-0175">Coiled coil</keyword>
<evidence type="ECO:0000256" key="2">
    <source>
        <dbReference type="SAM" id="Coils"/>
    </source>
</evidence>
<dbReference type="InterPro" id="IPR003423">
    <property type="entry name" value="OMP_efflux"/>
</dbReference>
<reference evidence="4 5" key="1">
    <citation type="submission" date="2011-09" db="EMBL/GenBank/DDBJ databases">
        <title>The permanent draft genome of Caldithrix abyssi DSM 13497.</title>
        <authorList>
            <consortium name="US DOE Joint Genome Institute (JGI-PGF)"/>
            <person name="Lucas S."/>
            <person name="Han J."/>
            <person name="Lapidus A."/>
            <person name="Bruce D."/>
            <person name="Goodwin L."/>
            <person name="Pitluck S."/>
            <person name="Peters L."/>
            <person name="Kyrpides N."/>
            <person name="Mavromatis K."/>
            <person name="Ivanova N."/>
            <person name="Mikhailova N."/>
            <person name="Chertkov O."/>
            <person name="Detter J.C."/>
            <person name="Tapia R."/>
            <person name="Han C."/>
            <person name="Land M."/>
            <person name="Hauser L."/>
            <person name="Markowitz V."/>
            <person name="Cheng J.-F."/>
            <person name="Hugenholtz P."/>
            <person name="Woyke T."/>
            <person name="Wu D."/>
            <person name="Spring S."/>
            <person name="Brambilla E."/>
            <person name="Klenk H.-P."/>
            <person name="Eisen J.A."/>
        </authorList>
    </citation>
    <scope>NUCLEOTIDE SEQUENCE [LARGE SCALE GENOMIC DNA]</scope>
    <source>
        <strain evidence="4 5">DSM 13497</strain>
    </source>
</reference>
<accession>H1XY10</accession>
<dbReference type="eggNOG" id="COG1538">
    <property type="taxonomic scope" value="Bacteria"/>
</dbReference>
<dbReference type="HOGENOM" id="CLU_012817_14_2_0"/>
<sequence>MLIPEVCEKAKTSVKIGRLQQGDFSQHLEDIMDLIFGENMKIVIALITAFVIVIGCAGPVLQVKQVEPRPVIEEVTSAGSSLKGELSPEGTITVLKALQLALQSNPQLTVFSLEIRAREAAALQESFLPNPELAVEVENFAGGGALAAFKASETTISLGQLIELAGKRARRTQAAALQAELAGWDFESKRLEVYAQVVKNFYDVLAIQKLVKLNKEILTLTEEFKDQISLRVTSGRTSPAELSRAEVEVANARIALEQSQRRLQAARQRLAATWGATTAAFDSVTGNFENVSALPAFEALQNALQKNPEWLRWDTETRLKQAQLALAKALRIPDPTITAGYRRFNDLGQQAFVAGFSIPLNIFNRNQGGIKEAALRAKQTAFQETFSRLQLQTELSTMYQNISAVQQSIFALKNEIIPKARQAFETISRGYQLGKFNFLEVLDARRSLFSARQAYLQNLADYHQLRAEIERLTGKSLESFKIER</sequence>
<evidence type="ECO:0000256" key="1">
    <source>
        <dbReference type="ARBA" id="ARBA00007613"/>
    </source>
</evidence>
<comment type="similarity">
    <text evidence="1">Belongs to the outer membrane factor (OMF) (TC 1.B.17) family.</text>
</comment>